<evidence type="ECO:0000313" key="2">
    <source>
        <dbReference type="Proteomes" id="UP000290545"/>
    </source>
</evidence>
<gene>
    <name evidence="1" type="ORF">ESB13_05440</name>
</gene>
<evidence type="ECO:0000313" key="1">
    <source>
        <dbReference type="EMBL" id="RXK86252.1"/>
    </source>
</evidence>
<keyword evidence="2" id="KW-1185">Reference proteome</keyword>
<dbReference type="AlphaFoldDB" id="A0A4Q1DA43"/>
<protein>
    <submittedName>
        <fullName evidence="1">Uncharacterized protein</fullName>
    </submittedName>
</protein>
<reference evidence="1 2" key="1">
    <citation type="submission" date="2019-01" db="EMBL/GenBank/DDBJ databases">
        <title>Filimonas sp. strain TTM-71.</title>
        <authorList>
            <person name="Chen W.-M."/>
        </authorList>
    </citation>
    <scope>NUCLEOTIDE SEQUENCE [LARGE SCALE GENOMIC DNA]</scope>
    <source>
        <strain evidence="1 2">TTM-71</strain>
    </source>
</reference>
<name>A0A4Q1DA43_9BACT</name>
<comment type="caution">
    <text evidence="1">The sequence shown here is derived from an EMBL/GenBank/DDBJ whole genome shotgun (WGS) entry which is preliminary data.</text>
</comment>
<dbReference type="EMBL" id="SDHZ01000001">
    <property type="protein sequence ID" value="RXK86252.1"/>
    <property type="molecule type" value="Genomic_DNA"/>
</dbReference>
<sequence length="90" mass="10899">MKIKLKVWHWILFSVLFLFILTNPSSSNFKEYSDDLNVKQRKAIYQRRFNGLLFSIYEKRVVTWDDYNEQYETAAPEKYVGILKNFIPLK</sequence>
<accession>A0A4Q1DA43</accession>
<organism evidence="1 2">
    <name type="scientific">Filimonas effusa</name>
    <dbReference type="NCBI Taxonomy" id="2508721"/>
    <lineage>
        <taxon>Bacteria</taxon>
        <taxon>Pseudomonadati</taxon>
        <taxon>Bacteroidota</taxon>
        <taxon>Chitinophagia</taxon>
        <taxon>Chitinophagales</taxon>
        <taxon>Chitinophagaceae</taxon>
        <taxon>Filimonas</taxon>
    </lineage>
</organism>
<dbReference type="Proteomes" id="UP000290545">
    <property type="component" value="Unassembled WGS sequence"/>
</dbReference>
<proteinExistence type="predicted"/>